<evidence type="ECO:0000256" key="5">
    <source>
        <dbReference type="ARBA" id="ARBA00023242"/>
    </source>
</evidence>
<evidence type="ECO:0000313" key="8">
    <source>
        <dbReference type="Proteomes" id="UP000504607"/>
    </source>
</evidence>
<name>A0A6I9Q8Y3_ELAGV</name>
<dbReference type="PROSITE" id="PS51294">
    <property type="entry name" value="HTH_MYB"/>
    <property type="match status" value="1"/>
</dbReference>
<evidence type="ECO:0000256" key="3">
    <source>
        <dbReference type="ARBA" id="ARBA00023125"/>
    </source>
</evidence>
<dbReference type="GeneID" id="105032220"/>
<dbReference type="GO" id="GO:0045893">
    <property type="term" value="P:positive regulation of DNA-templated transcription"/>
    <property type="evidence" value="ECO:0007669"/>
    <property type="project" value="InterPro"/>
</dbReference>
<dbReference type="KEGG" id="egu:105032220"/>
<keyword evidence="2" id="KW-0805">Transcription regulation</keyword>
<evidence type="ECO:0000256" key="6">
    <source>
        <dbReference type="SAM" id="MobiDB-lite"/>
    </source>
</evidence>
<organism evidence="8 9">
    <name type="scientific">Elaeis guineensis var. tenera</name>
    <name type="common">Oil palm</name>
    <dbReference type="NCBI Taxonomy" id="51953"/>
    <lineage>
        <taxon>Eukaryota</taxon>
        <taxon>Viridiplantae</taxon>
        <taxon>Streptophyta</taxon>
        <taxon>Embryophyta</taxon>
        <taxon>Tracheophyta</taxon>
        <taxon>Spermatophyta</taxon>
        <taxon>Magnoliopsida</taxon>
        <taxon>Liliopsida</taxon>
        <taxon>Arecaceae</taxon>
        <taxon>Arecoideae</taxon>
        <taxon>Cocoseae</taxon>
        <taxon>Elaeidinae</taxon>
        <taxon>Elaeis</taxon>
    </lineage>
</organism>
<feature type="region of interest" description="Disordered" evidence="6">
    <location>
        <begin position="1"/>
        <end position="22"/>
    </location>
</feature>
<dbReference type="InterPro" id="IPR044825">
    <property type="entry name" value="GLK1/2-like"/>
</dbReference>
<dbReference type="AlphaFoldDB" id="A0A6I9Q8Y3"/>
<dbReference type="GO" id="GO:0000976">
    <property type="term" value="F:transcription cis-regulatory region binding"/>
    <property type="evidence" value="ECO:0007669"/>
    <property type="project" value="TreeGrafter"/>
</dbReference>
<evidence type="ECO:0000256" key="4">
    <source>
        <dbReference type="ARBA" id="ARBA00023163"/>
    </source>
</evidence>
<accession>A0A6I9Q8Y3</accession>
<dbReference type="InterPro" id="IPR017930">
    <property type="entry name" value="Myb_dom"/>
</dbReference>
<keyword evidence="4" id="KW-0804">Transcription</keyword>
<keyword evidence="8" id="KW-1185">Reference proteome</keyword>
<reference evidence="9" key="1">
    <citation type="submission" date="2025-08" db="UniProtKB">
        <authorList>
            <consortium name="RefSeq"/>
        </authorList>
    </citation>
    <scope>IDENTIFICATION</scope>
</reference>
<dbReference type="OrthoDB" id="60033at2759"/>
<keyword evidence="5" id="KW-0539">Nucleus</keyword>
<protein>
    <submittedName>
        <fullName evidence="9">Probable transcription factor GLK1</fullName>
    </submittedName>
</protein>
<evidence type="ECO:0000313" key="9">
    <source>
        <dbReference type="RefSeq" id="XP_010904901.1"/>
    </source>
</evidence>
<proteinExistence type="predicted"/>
<gene>
    <name evidence="9" type="primary">LOC105032220</name>
</gene>
<dbReference type="GO" id="GO:0005634">
    <property type="term" value="C:nucleus"/>
    <property type="evidence" value="ECO:0007669"/>
    <property type="project" value="UniProtKB-SubCell"/>
</dbReference>
<dbReference type="InterPro" id="IPR001005">
    <property type="entry name" value="SANT/Myb"/>
</dbReference>
<dbReference type="InterPro" id="IPR006447">
    <property type="entry name" value="Myb_dom_plants"/>
</dbReference>
<sequence>MLPVSPLRSSNEEERDGEVGGMVGDFSGDIVLEDINFDDFFMGFDDGEILPVLEVDPAEIFVEFSEGGEEDSSGMAISVESTVDSDGGGQQKGSLEGEMKVEKDISRREEVIAATTKEDPGTMTAEIRSPSSEVNRGGKSSAVATKNSQVKRKVKVDWTPELHRRFVQAVEQLGVDKAVPSRILELMGIDRLTRHNVASHLQKYRSHRKYLLARDAEAASRSQRRRMHAASGATARRDMNPWLAPIIGFPAPLPLPPPPPPPLFQPFRTLRVWGHPTVDPPLVPMWPRNLTSWSHTPPWAPQPSQPPPQNPPYWHHHYQKGCRVPYVLTQGTPCFPQALPTTFPAPPVPGVLPHPFYRPVVPPPASKHLGSQLPLDVYPPNEHVDAAVGDVLAKRLLPLPLGLKPPSLESVLVELQGRGVSIIPATSG</sequence>
<dbReference type="PANTHER" id="PTHR31312:SF1">
    <property type="entry name" value="TRANSCRIPTION ACTIVATOR GLK1"/>
    <property type="match status" value="1"/>
</dbReference>
<evidence type="ECO:0000256" key="1">
    <source>
        <dbReference type="ARBA" id="ARBA00004123"/>
    </source>
</evidence>
<dbReference type="RefSeq" id="XP_010904901.1">
    <property type="nucleotide sequence ID" value="XM_010906599.3"/>
</dbReference>
<dbReference type="InterPro" id="IPR009057">
    <property type="entry name" value="Homeodomain-like_sf"/>
</dbReference>
<dbReference type="SUPFAM" id="SSF46689">
    <property type="entry name" value="Homeodomain-like"/>
    <property type="match status" value="1"/>
</dbReference>
<evidence type="ECO:0000259" key="7">
    <source>
        <dbReference type="PROSITE" id="PS51294"/>
    </source>
</evidence>
<dbReference type="PANTHER" id="PTHR31312">
    <property type="entry name" value="TRANSCRIPTION ACTIVATOR GLK1"/>
    <property type="match status" value="1"/>
</dbReference>
<feature type="domain" description="HTH myb-type" evidence="7">
    <location>
        <begin position="151"/>
        <end position="209"/>
    </location>
</feature>
<dbReference type="InParanoid" id="A0A6I9Q8Y3"/>
<dbReference type="NCBIfam" id="TIGR01557">
    <property type="entry name" value="myb_SHAQKYF"/>
    <property type="match status" value="1"/>
</dbReference>
<dbReference type="Gene3D" id="1.10.10.60">
    <property type="entry name" value="Homeodomain-like"/>
    <property type="match status" value="1"/>
</dbReference>
<dbReference type="GO" id="GO:0003700">
    <property type="term" value="F:DNA-binding transcription factor activity"/>
    <property type="evidence" value="ECO:0007669"/>
    <property type="project" value="InterPro"/>
</dbReference>
<keyword evidence="3" id="KW-0238">DNA-binding</keyword>
<comment type="subcellular location">
    <subcellularLocation>
        <location evidence="1">Nucleus</location>
    </subcellularLocation>
</comment>
<dbReference type="FunCoup" id="A0A6I9Q8Y3">
    <property type="interactions" value="2450"/>
</dbReference>
<dbReference type="Proteomes" id="UP000504607">
    <property type="component" value="Unplaced"/>
</dbReference>
<feature type="region of interest" description="Disordered" evidence="6">
    <location>
        <begin position="122"/>
        <end position="148"/>
    </location>
</feature>
<dbReference type="Pfam" id="PF00249">
    <property type="entry name" value="Myb_DNA-binding"/>
    <property type="match status" value="1"/>
</dbReference>
<evidence type="ECO:0000256" key="2">
    <source>
        <dbReference type="ARBA" id="ARBA00023015"/>
    </source>
</evidence>
<dbReference type="FunFam" id="1.10.10.60:FF:000007">
    <property type="entry name" value="Two-component response regulator"/>
    <property type="match status" value="1"/>
</dbReference>